<keyword evidence="4" id="KW-0479">Metal-binding</keyword>
<keyword evidence="12" id="KW-1185">Reference proteome</keyword>
<comment type="catalytic activity">
    <reaction evidence="1">
        <text>S-ubiquitinyl-[E2 ubiquitin-conjugating enzyme]-L-cysteine + [acceptor protein]-L-lysine = [E2 ubiquitin-conjugating enzyme]-L-cysteine + N(6)-ubiquitinyl-[acceptor protein]-L-lysine.</text>
        <dbReference type="EC" id="2.3.2.27"/>
    </reaction>
</comment>
<dbReference type="Proteomes" id="UP000029120">
    <property type="component" value="Chromosome 1"/>
</dbReference>
<evidence type="ECO:0000256" key="8">
    <source>
        <dbReference type="PROSITE-ProRule" id="PRU00175"/>
    </source>
</evidence>
<evidence type="ECO:0000256" key="1">
    <source>
        <dbReference type="ARBA" id="ARBA00000900"/>
    </source>
</evidence>
<dbReference type="GO" id="GO:0061630">
    <property type="term" value="F:ubiquitin protein ligase activity"/>
    <property type="evidence" value="ECO:0007669"/>
    <property type="project" value="UniProtKB-EC"/>
</dbReference>
<dbReference type="GO" id="GO:0008270">
    <property type="term" value="F:zinc ion binding"/>
    <property type="evidence" value="ECO:0007669"/>
    <property type="project" value="UniProtKB-KW"/>
</dbReference>
<evidence type="ECO:0000313" key="11">
    <source>
        <dbReference type="EMBL" id="KFK44584.1"/>
    </source>
</evidence>
<feature type="domain" description="RING-type" evidence="10">
    <location>
        <begin position="116"/>
        <end position="158"/>
    </location>
</feature>
<dbReference type="InterPro" id="IPR013083">
    <property type="entry name" value="Znf_RING/FYVE/PHD"/>
</dbReference>
<evidence type="ECO:0000256" key="7">
    <source>
        <dbReference type="ARBA" id="ARBA00022833"/>
    </source>
</evidence>
<sequence length="218" mass="24306">MATEREPEVGTETIPTSFVSRRFQRNRDLYLFLPFLLGFTDQESSIGDDDNDVPPLRERIVLVNPFTQGMVILEGSSGLNPLLRDLLDSNEEGQPPASKASIDAMPIVDVEDGGECVICLEEWKMKEETVKEMPCKHRFHGGCIEKWLGLHGSCPVCRYEMPVDGDEVGKKRNDGREPEIWVRFSVNNGRRVRDSSSDSDGSNTIGSDGTTPVTESEN</sequence>
<reference evidence="12" key="1">
    <citation type="journal article" date="2015" name="Nat. Plants">
        <title>Genome expansion of Arabis alpina linked with retrotransposition and reduced symmetric DNA methylation.</title>
        <authorList>
            <person name="Willing E.M."/>
            <person name="Rawat V."/>
            <person name="Mandakova T."/>
            <person name="Maumus F."/>
            <person name="James G.V."/>
            <person name="Nordstroem K.J."/>
            <person name="Becker C."/>
            <person name="Warthmann N."/>
            <person name="Chica C."/>
            <person name="Szarzynska B."/>
            <person name="Zytnicki M."/>
            <person name="Albani M.C."/>
            <person name="Kiefer C."/>
            <person name="Bergonzi S."/>
            <person name="Castaings L."/>
            <person name="Mateos J.L."/>
            <person name="Berns M.C."/>
            <person name="Bujdoso N."/>
            <person name="Piofczyk T."/>
            <person name="de Lorenzo L."/>
            <person name="Barrero-Sicilia C."/>
            <person name="Mateos I."/>
            <person name="Piednoel M."/>
            <person name="Hagmann J."/>
            <person name="Chen-Min-Tao R."/>
            <person name="Iglesias-Fernandez R."/>
            <person name="Schuster S.C."/>
            <person name="Alonso-Blanco C."/>
            <person name="Roudier F."/>
            <person name="Carbonero P."/>
            <person name="Paz-Ares J."/>
            <person name="Davis S.J."/>
            <person name="Pecinka A."/>
            <person name="Quesneville H."/>
            <person name="Colot V."/>
            <person name="Lysak M.A."/>
            <person name="Weigel D."/>
            <person name="Coupland G."/>
            <person name="Schneeberger K."/>
        </authorList>
    </citation>
    <scope>NUCLEOTIDE SEQUENCE [LARGE SCALE GENOMIC DNA]</scope>
    <source>
        <strain evidence="12">cv. Pajares</strain>
    </source>
</reference>
<dbReference type="SUPFAM" id="SSF57850">
    <property type="entry name" value="RING/U-box"/>
    <property type="match status" value="1"/>
</dbReference>
<evidence type="ECO:0000256" key="2">
    <source>
        <dbReference type="ARBA" id="ARBA00012483"/>
    </source>
</evidence>
<dbReference type="InterPro" id="IPR001841">
    <property type="entry name" value="Znf_RING"/>
</dbReference>
<evidence type="ECO:0000256" key="9">
    <source>
        <dbReference type="SAM" id="MobiDB-lite"/>
    </source>
</evidence>
<dbReference type="Gene3D" id="3.30.40.10">
    <property type="entry name" value="Zinc/RING finger domain, C3HC4 (zinc finger)"/>
    <property type="match status" value="1"/>
</dbReference>
<evidence type="ECO:0000256" key="5">
    <source>
        <dbReference type="ARBA" id="ARBA00022771"/>
    </source>
</evidence>
<dbReference type="GO" id="GO:0000209">
    <property type="term" value="P:protein polyubiquitination"/>
    <property type="evidence" value="ECO:0007669"/>
    <property type="project" value="EnsemblPlants"/>
</dbReference>
<evidence type="ECO:0000256" key="3">
    <source>
        <dbReference type="ARBA" id="ARBA00022679"/>
    </source>
</evidence>
<gene>
    <name evidence="11" type="ordered locus">AALP_Aa1g277700</name>
</gene>
<evidence type="ECO:0000256" key="4">
    <source>
        <dbReference type="ARBA" id="ARBA00022723"/>
    </source>
</evidence>
<dbReference type="PROSITE" id="PS50089">
    <property type="entry name" value="ZF_RING_2"/>
    <property type="match status" value="1"/>
</dbReference>
<dbReference type="EMBL" id="CM002869">
    <property type="protein sequence ID" value="KFK44584.1"/>
    <property type="molecule type" value="Genomic_DNA"/>
</dbReference>
<dbReference type="OMA" id="HERIILI"/>
<protein>
    <recommendedName>
        <fullName evidence="2">RING-type E3 ubiquitin transferase</fullName>
        <ecNumber evidence="2">2.3.2.27</ecNumber>
    </recommendedName>
</protein>
<evidence type="ECO:0000313" key="12">
    <source>
        <dbReference type="Proteomes" id="UP000029120"/>
    </source>
</evidence>
<feature type="compositionally biased region" description="Low complexity" evidence="9">
    <location>
        <begin position="198"/>
        <end position="211"/>
    </location>
</feature>
<dbReference type="GO" id="GO:0061635">
    <property type="term" value="P:regulation of protein complex stability"/>
    <property type="evidence" value="ECO:0007669"/>
    <property type="project" value="EnsemblPlants"/>
</dbReference>
<evidence type="ECO:0000256" key="6">
    <source>
        <dbReference type="ARBA" id="ARBA00022786"/>
    </source>
</evidence>
<organism evidence="11 12">
    <name type="scientific">Arabis alpina</name>
    <name type="common">Alpine rock-cress</name>
    <dbReference type="NCBI Taxonomy" id="50452"/>
    <lineage>
        <taxon>Eukaryota</taxon>
        <taxon>Viridiplantae</taxon>
        <taxon>Streptophyta</taxon>
        <taxon>Embryophyta</taxon>
        <taxon>Tracheophyta</taxon>
        <taxon>Spermatophyta</taxon>
        <taxon>Magnoliopsida</taxon>
        <taxon>eudicotyledons</taxon>
        <taxon>Gunneridae</taxon>
        <taxon>Pentapetalae</taxon>
        <taxon>rosids</taxon>
        <taxon>malvids</taxon>
        <taxon>Brassicales</taxon>
        <taxon>Brassicaceae</taxon>
        <taxon>Arabideae</taxon>
        <taxon>Arabis</taxon>
    </lineage>
</organism>
<dbReference type="GO" id="GO:0071629">
    <property type="term" value="P:cytoplasm protein quality control by the ubiquitin-proteasome system"/>
    <property type="evidence" value="ECO:0007669"/>
    <property type="project" value="EnsemblPlants"/>
</dbReference>
<dbReference type="OrthoDB" id="8062037at2759"/>
<dbReference type="PANTHER" id="PTHR15710:SF132">
    <property type="entry name" value="E3 UBIQUITIN-PROTEIN LIGASE MPSR1"/>
    <property type="match status" value="1"/>
</dbReference>
<dbReference type="SMART" id="SM00184">
    <property type="entry name" value="RING"/>
    <property type="match status" value="1"/>
</dbReference>
<dbReference type="Gramene" id="KFK44584">
    <property type="protein sequence ID" value="KFK44584"/>
    <property type="gene ID" value="AALP_AA1G277700"/>
</dbReference>
<dbReference type="eggNOG" id="KOG0800">
    <property type="taxonomic scope" value="Eukaryota"/>
</dbReference>
<dbReference type="PANTHER" id="PTHR15710">
    <property type="entry name" value="E3 UBIQUITIN-PROTEIN LIGASE PRAJA"/>
    <property type="match status" value="1"/>
</dbReference>
<evidence type="ECO:0000259" key="10">
    <source>
        <dbReference type="PROSITE" id="PS50089"/>
    </source>
</evidence>
<name>A0A087HR32_ARAAL</name>
<accession>A0A087HR32</accession>
<dbReference type="GO" id="GO:0051787">
    <property type="term" value="F:misfolded protein binding"/>
    <property type="evidence" value="ECO:0007669"/>
    <property type="project" value="EnsemblPlants"/>
</dbReference>
<keyword evidence="5 8" id="KW-0863">Zinc-finger</keyword>
<dbReference type="GO" id="GO:0005829">
    <property type="term" value="C:cytosol"/>
    <property type="evidence" value="ECO:0007669"/>
    <property type="project" value="EnsemblPlants"/>
</dbReference>
<dbReference type="GO" id="GO:0051865">
    <property type="term" value="P:protein autoubiquitination"/>
    <property type="evidence" value="ECO:0007669"/>
    <property type="project" value="EnsemblPlants"/>
</dbReference>
<dbReference type="FunFam" id="3.30.40.10:FF:000127">
    <property type="entry name" value="E3 ubiquitin-protein ligase RNF181"/>
    <property type="match status" value="1"/>
</dbReference>
<proteinExistence type="predicted"/>
<keyword evidence="3" id="KW-0808">Transferase</keyword>
<dbReference type="Pfam" id="PF13639">
    <property type="entry name" value="zf-RING_2"/>
    <property type="match status" value="1"/>
</dbReference>
<dbReference type="AlphaFoldDB" id="A0A087HR32"/>
<feature type="region of interest" description="Disordered" evidence="9">
    <location>
        <begin position="190"/>
        <end position="218"/>
    </location>
</feature>
<keyword evidence="6" id="KW-0833">Ubl conjugation pathway</keyword>
<dbReference type="EC" id="2.3.2.27" evidence="2"/>
<keyword evidence="7" id="KW-0862">Zinc</keyword>